<dbReference type="InterPro" id="IPR033729">
    <property type="entry name" value="SerRS_core"/>
</dbReference>
<protein>
    <recommendedName>
        <fullName evidence="1 7">Serine--tRNA ligase</fullName>
        <ecNumber evidence="1 7">6.1.1.11</ecNumber>
    </recommendedName>
</protein>
<sequence>MSWSLLDALRNKPDVVRDSIRKRRMDVGVVDKFIELDSKWRGLKAEIDELRHRHNVITKEVSKLGGAERDAKIREAKELLGEIQKKEEELNALEKERERVLRSIPNLVHDSVPYNCPEGVDSMPVRFYGTPRVWVGYLRDFKEQTEHFGFNVPYETIDWRPIGHADMLEVVLGMGDTLKAGEVAGSRFYYLFDDLVMLDIALLSYAIDQMTKKGFKLVLPPYMLKYEVLSDILDMDTFKDMVYKVENEDLYLIGTAEHPIAAYLRHTELLEDQLPLLFVGVSPSFRREASAGNRDMKGIFRVHQFHKVEQFVFSLPEESWKWHEELIRNAEELWQGLGLPHRVVLLCAHDMGRCAAKQYDLEVWMPAQGKYREMVSCSNCTDWQSAKLSIRVLRKDMRREFVHTLNSTAIASTRAITAILENYQEPDGTVVIPKALRKYLEIFSKGPTDVIHPRKKVRRNDKGDPIIE</sequence>
<dbReference type="EMBL" id="AP026830">
    <property type="protein sequence ID" value="BDR91241.1"/>
    <property type="molecule type" value="Genomic_DNA"/>
</dbReference>
<reference evidence="11" key="1">
    <citation type="submission" date="2022-09" db="EMBL/GenBank/DDBJ databases">
        <title>Complete genome sequence of Vulcanisaeta souniana.</title>
        <authorList>
            <person name="Kato S."/>
            <person name="Itoh T."/>
            <person name="Ohkuma M."/>
        </authorList>
    </citation>
    <scope>NUCLEOTIDE SEQUENCE [LARGE SCALE GENOMIC DNA]</scope>
    <source>
        <strain evidence="11">JCM 11219</strain>
    </source>
</reference>
<keyword evidence="2 10" id="KW-0436">Ligase</keyword>
<keyword evidence="3" id="KW-0547">Nucleotide-binding</keyword>
<dbReference type="InterPro" id="IPR010978">
    <property type="entry name" value="tRNA-bd_arm"/>
</dbReference>
<name>A0ABM8BJV5_9CREN</name>
<dbReference type="PRINTS" id="PR00981">
    <property type="entry name" value="TRNASYNTHSER"/>
</dbReference>
<dbReference type="RefSeq" id="WP_188604026.1">
    <property type="nucleotide sequence ID" value="NZ_AP026830.1"/>
</dbReference>
<dbReference type="Pfam" id="PF02403">
    <property type="entry name" value="Seryl_tRNA_N"/>
    <property type="match status" value="1"/>
</dbReference>
<keyword evidence="5" id="KW-0648">Protein biosynthesis</keyword>
<evidence type="ECO:0000313" key="10">
    <source>
        <dbReference type="EMBL" id="BDR91241.1"/>
    </source>
</evidence>
<keyword evidence="11" id="KW-1185">Reference proteome</keyword>
<dbReference type="PIRSF" id="PIRSF001529">
    <property type="entry name" value="Ser-tRNA-synth_IIa"/>
    <property type="match status" value="1"/>
</dbReference>
<evidence type="ECO:0000256" key="7">
    <source>
        <dbReference type="NCBIfam" id="TIGR00414"/>
    </source>
</evidence>
<evidence type="ECO:0000256" key="1">
    <source>
        <dbReference type="ARBA" id="ARBA00012840"/>
    </source>
</evidence>
<evidence type="ECO:0000256" key="4">
    <source>
        <dbReference type="ARBA" id="ARBA00022840"/>
    </source>
</evidence>
<evidence type="ECO:0000256" key="6">
    <source>
        <dbReference type="ARBA" id="ARBA00023146"/>
    </source>
</evidence>
<gene>
    <name evidence="10" type="ORF">Vsou_03340</name>
</gene>
<dbReference type="GeneID" id="76205886"/>
<feature type="domain" description="Aminoacyl-transfer RNA synthetases class-II family profile" evidence="9">
    <location>
        <begin position="202"/>
        <end position="433"/>
    </location>
</feature>
<evidence type="ECO:0000259" key="9">
    <source>
        <dbReference type="PROSITE" id="PS50862"/>
    </source>
</evidence>
<proteinExistence type="predicted"/>
<dbReference type="PROSITE" id="PS50862">
    <property type="entry name" value="AA_TRNA_LIGASE_II"/>
    <property type="match status" value="1"/>
</dbReference>
<dbReference type="InterPro" id="IPR006195">
    <property type="entry name" value="aa-tRNA-synth_II"/>
</dbReference>
<dbReference type="InterPro" id="IPR045864">
    <property type="entry name" value="aa-tRNA-synth_II/BPL/LPL"/>
</dbReference>
<keyword evidence="4" id="KW-0067">ATP-binding</keyword>
<evidence type="ECO:0000256" key="2">
    <source>
        <dbReference type="ARBA" id="ARBA00022598"/>
    </source>
</evidence>
<feature type="coiled-coil region" evidence="8">
    <location>
        <begin position="69"/>
        <end position="103"/>
    </location>
</feature>
<accession>A0ABM8BJV5</accession>
<evidence type="ECO:0000256" key="3">
    <source>
        <dbReference type="ARBA" id="ARBA00022741"/>
    </source>
</evidence>
<dbReference type="InterPro" id="IPR042103">
    <property type="entry name" value="SerRS_1_N_sf"/>
</dbReference>
<dbReference type="PANTHER" id="PTHR11778">
    <property type="entry name" value="SERYL-TRNA SYNTHETASE"/>
    <property type="match status" value="1"/>
</dbReference>
<dbReference type="Proteomes" id="UP001060771">
    <property type="component" value="Chromosome"/>
</dbReference>
<evidence type="ECO:0000256" key="5">
    <source>
        <dbReference type="ARBA" id="ARBA00022917"/>
    </source>
</evidence>
<dbReference type="InterPro" id="IPR015866">
    <property type="entry name" value="Ser-tRNA-synth_1_N"/>
</dbReference>
<dbReference type="GO" id="GO:0016874">
    <property type="term" value="F:ligase activity"/>
    <property type="evidence" value="ECO:0007669"/>
    <property type="project" value="UniProtKB-KW"/>
</dbReference>
<dbReference type="SUPFAM" id="SSF46589">
    <property type="entry name" value="tRNA-binding arm"/>
    <property type="match status" value="1"/>
</dbReference>
<dbReference type="EC" id="6.1.1.11" evidence="1 7"/>
<dbReference type="SUPFAM" id="SSF55681">
    <property type="entry name" value="Class II aaRS and biotin synthetases"/>
    <property type="match status" value="1"/>
</dbReference>
<dbReference type="CDD" id="cd00770">
    <property type="entry name" value="SerRS_core"/>
    <property type="match status" value="1"/>
</dbReference>
<keyword evidence="8" id="KW-0175">Coiled coil</keyword>
<evidence type="ECO:0000256" key="8">
    <source>
        <dbReference type="SAM" id="Coils"/>
    </source>
</evidence>
<dbReference type="Gene3D" id="3.30.930.10">
    <property type="entry name" value="Bira Bifunctional Protein, Domain 2"/>
    <property type="match status" value="1"/>
</dbReference>
<dbReference type="Gene3D" id="1.10.287.40">
    <property type="entry name" value="Serine-tRNA synthetase, tRNA binding domain"/>
    <property type="match status" value="1"/>
</dbReference>
<organism evidence="10 11">
    <name type="scientific">Vulcanisaeta souniana JCM 11219</name>
    <dbReference type="NCBI Taxonomy" id="1293586"/>
    <lineage>
        <taxon>Archaea</taxon>
        <taxon>Thermoproteota</taxon>
        <taxon>Thermoprotei</taxon>
        <taxon>Thermoproteales</taxon>
        <taxon>Thermoproteaceae</taxon>
        <taxon>Vulcanisaeta</taxon>
    </lineage>
</organism>
<dbReference type="NCBIfam" id="TIGR00414">
    <property type="entry name" value="serS"/>
    <property type="match status" value="1"/>
</dbReference>
<dbReference type="InterPro" id="IPR002317">
    <property type="entry name" value="Ser-tRNA-ligase_type_1"/>
</dbReference>
<dbReference type="Pfam" id="PF00587">
    <property type="entry name" value="tRNA-synt_2b"/>
    <property type="match status" value="1"/>
</dbReference>
<evidence type="ECO:0000313" key="11">
    <source>
        <dbReference type="Proteomes" id="UP001060771"/>
    </source>
</evidence>
<dbReference type="InterPro" id="IPR002314">
    <property type="entry name" value="aa-tRNA-synt_IIb"/>
</dbReference>
<keyword evidence="6" id="KW-0030">Aminoacyl-tRNA synthetase</keyword>